<name>A0A1G4KFB8_9SACH</name>
<evidence type="ECO:0000256" key="8">
    <source>
        <dbReference type="SAM" id="MobiDB-lite"/>
    </source>
</evidence>
<dbReference type="GO" id="GO:0005634">
    <property type="term" value="C:nucleus"/>
    <property type="evidence" value="ECO:0007669"/>
    <property type="project" value="UniProtKB-SubCell"/>
</dbReference>
<evidence type="ECO:0000256" key="1">
    <source>
        <dbReference type="ARBA" id="ARBA00002738"/>
    </source>
</evidence>
<gene>
    <name evidence="10" type="ORF">LANO_0G02740G</name>
</gene>
<dbReference type="Pfam" id="PF14474">
    <property type="entry name" value="RTC4"/>
    <property type="match status" value="1"/>
</dbReference>
<dbReference type="OrthoDB" id="128308at2759"/>
<comment type="similarity">
    <text evidence="4">Belongs to the RTC4 family.</text>
</comment>
<sequence>MNPTLQRLNVRTVKGSQNKMSRGSRNSERFSSSPVRQSQSETEDEKSTSAKASSRFSGSPQRTPIDPKILDESKLKDLISQESSVETRPSNYGKRRHSSLNNDGGIQLVEQEVDENDLQATRQMRNSGESLLDAKMFDLDDGTPTYESPGKSTRKLRKSSALVAEREKFDHILSVRLRFMRNYKVPPVLFADELMQKIEKHLSVVEQVLGGKQGSLFYDNARKAYKGSQKAVLSVSEFRKLDLNHFTAGYYGIKRQMRVAIEILHRNKRLLERKNGEVLKWWGPRDFAQYVLAPEVLCALCREEMQLQSIEDAYDIMENTTEFGHVVADEDPLDQWDVPAENDKLQRLGLGKEYYSMTYRREWLEQESNSDDED</sequence>
<dbReference type="AlphaFoldDB" id="A0A1G4KFB8"/>
<evidence type="ECO:0000256" key="6">
    <source>
        <dbReference type="ARBA" id="ARBA00022490"/>
    </source>
</evidence>
<evidence type="ECO:0000256" key="3">
    <source>
        <dbReference type="ARBA" id="ARBA00004496"/>
    </source>
</evidence>
<comment type="subcellular location">
    <subcellularLocation>
        <location evidence="3">Cytoplasm</location>
    </subcellularLocation>
    <subcellularLocation>
        <location evidence="2">Nucleus</location>
    </subcellularLocation>
</comment>
<evidence type="ECO:0000256" key="4">
    <source>
        <dbReference type="ARBA" id="ARBA00009461"/>
    </source>
</evidence>
<dbReference type="GO" id="GO:0005737">
    <property type="term" value="C:cytoplasm"/>
    <property type="evidence" value="ECO:0007669"/>
    <property type="project" value="UniProtKB-SubCell"/>
</dbReference>
<accession>A0A1G4KFB8</accession>
<keyword evidence="7" id="KW-0539">Nucleus</keyword>
<dbReference type="InterPro" id="IPR028094">
    <property type="entry name" value="RTC4_C"/>
</dbReference>
<evidence type="ECO:0000256" key="2">
    <source>
        <dbReference type="ARBA" id="ARBA00004123"/>
    </source>
</evidence>
<protein>
    <recommendedName>
        <fullName evidence="5">Restriction of telomere capping protein 4</fullName>
    </recommendedName>
</protein>
<feature type="compositionally biased region" description="Polar residues" evidence="8">
    <location>
        <begin position="1"/>
        <end position="40"/>
    </location>
</feature>
<evidence type="ECO:0000313" key="11">
    <source>
        <dbReference type="Proteomes" id="UP000189911"/>
    </source>
</evidence>
<reference evidence="11" key="1">
    <citation type="submission" date="2016-03" db="EMBL/GenBank/DDBJ databases">
        <authorList>
            <person name="Devillers Hugo."/>
        </authorList>
    </citation>
    <scope>NUCLEOTIDE SEQUENCE [LARGE SCALE GENOMIC DNA]</scope>
</reference>
<dbReference type="InterPro" id="IPR039024">
    <property type="entry name" value="RTC4"/>
</dbReference>
<feature type="region of interest" description="Disordered" evidence="8">
    <location>
        <begin position="1"/>
        <end position="102"/>
    </location>
</feature>
<evidence type="ECO:0000256" key="5">
    <source>
        <dbReference type="ARBA" id="ARBA00015162"/>
    </source>
</evidence>
<dbReference type="Proteomes" id="UP000189911">
    <property type="component" value="Chromosome G"/>
</dbReference>
<comment type="function">
    <text evidence="1">May be involved in a process influencing telomere capping.</text>
</comment>
<keyword evidence="6" id="KW-0963">Cytoplasm</keyword>
<feature type="domain" description="Restriction of telomere capping protein 4 C-terminal" evidence="9">
    <location>
        <begin position="208"/>
        <end position="330"/>
    </location>
</feature>
<evidence type="ECO:0000259" key="9">
    <source>
        <dbReference type="SMART" id="SM01312"/>
    </source>
</evidence>
<dbReference type="SMART" id="SM01312">
    <property type="entry name" value="RTC4"/>
    <property type="match status" value="1"/>
</dbReference>
<dbReference type="EMBL" id="LT598453">
    <property type="protein sequence ID" value="SCV03198.1"/>
    <property type="molecule type" value="Genomic_DNA"/>
</dbReference>
<feature type="compositionally biased region" description="Basic and acidic residues" evidence="8">
    <location>
        <begin position="68"/>
        <end position="79"/>
    </location>
</feature>
<dbReference type="PANTHER" id="PTHR41391">
    <property type="entry name" value="RESTRICTION OF TELOMERE CAPPING PROTEIN 4"/>
    <property type="match status" value="1"/>
</dbReference>
<feature type="compositionally biased region" description="Polar residues" evidence="8">
    <location>
        <begin position="49"/>
        <end position="62"/>
    </location>
</feature>
<feature type="compositionally biased region" description="Polar residues" evidence="8">
    <location>
        <begin position="80"/>
        <end position="90"/>
    </location>
</feature>
<keyword evidence="11" id="KW-1185">Reference proteome</keyword>
<organism evidence="10 11">
    <name type="scientific">Lachancea nothofagi CBS 11611</name>
    <dbReference type="NCBI Taxonomy" id="1266666"/>
    <lineage>
        <taxon>Eukaryota</taxon>
        <taxon>Fungi</taxon>
        <taxon>Dikarya</taxon>
        <taxon>Ascomycota</taxon>
        <taxon>Saccharomycotina</taxon>
        <taxon>Saccharomycetes</taxon>
        <taxon>Saccharomycetales</taxon>
        <taxon>Saccharomycetaceae</taxon>
        <taxon>Lachancea</taxon>
    </lineage>
</organism>
<evidence type="ECO:0000313" key="10">
    <source>
        <dbReference type="EMBL" id="SCV03198.1"/>
    </source>
</evidence>
<proteinExistence type="inferred from homology"/>
<evidence type="ECO:0000256" key="7">
    <source>
        <dbReference type="ARBA" id="ARBA00023242"/>
    </source>
</evidence>
<dbReference type="PANTHER" id="PTHR41391:SF1">
    <property type="entry name" value="RESTRICTION OF TELOMERE CAPPING PROTEIN 4"/>
    <property type="match status" value="1"/>
</dbReference>